<reference evidence="2 3" key="1">
    <citation type="journal article" date="2019" name="Nat. Ecol. Evol.">
        <title>Megaphylogeny resolves global patterns of mushroom evolution.</title>
        <authorList>
            <person name="Varga T."/>
            <person name="Krizsan K."/>
            <person name="Foldi C."/>
            <person name="Dima B."/>
            <person name="Sanchez-Garcia M."/>
            <person name="Sanchez-Ramirez S."/>
            <person name="Szollosi G.J."/>
            <person name="Szarkandi J.G."/>
            <person name="Papp V."/>
            <person name="Albert L."/>
            <person name="Andreopoulos W."/>
            <person name="Angelini C."/>
            <person name="Antonin V."/>
            <person name="Barry K.W."/>
            <person name="Bougher N.L."/>
            <person name="Buchanan P."/>
            <person name="Buyck B."/>
            <person name="Bense V."/>
            <person name="Catcheside P."/>
            <person name="Chovatia M."/>
            <person name="Cooper J."/>
            <person name="Damon W."/>
            <person name="Desjardin D."/>
            <person name="Finy P."/>
            <person name="Geml J."/>
            <person name="Haridas S."/>
            <person name="Hughes K."/>
            <person name="Justo A."/>
            <person name="Karasinski D."/>
            <person name="Kautmanova I."/>
            <person name="Kiss B."/>
            <person name="Kocsube S."/>
            <person name="Kotiranta H."/>
            <person name="LaButti K.M."/>
            <person name="Lechner B.E."/>
            <person name="Liimatainen K."/>
            <person name="Lipzen A."/>
            <person name="Lukacs Z."/>
            <person name="Mihaltcheva S."/>
            <person name="Morgado L.N."/>
            <person name="Niskanen T."/>
            <person name="Noordeloos M.E."/>
            <person name="Ohm R.A."/>
            <person name="Ortiz-Santana B."/>
            <person name="Ovrebo C."/>
            <person name="Racz N."/>
            <person name="Riley R."/>
            <person name="Savchenko A."/>
            <person name="Shiryaev A."/>
            <person name="Soop K."/>
            <person name="Spirin V."/>
            <person name="Szebenyi C."/>
            <person name="Tomsovsky M."/>
            <person name="Tulloss R.E."/>
            <person name="Uehling J."/>
            <person name="Grigoriev I.V."/>
            <person name="Vagvolgyi C."/>
            <person name="Papp T."/>
            <person name="Martin F.M."/>
            <person name="Miettinen O."/>
            <person name="Hibbett D.S."/>
            <person name="Nagy L.G."/>
        </authorList>
    </citation>
    <scope>NUCLEOTIDE SEQUENCE [LARGE SCALE GENOMIC DNA]</scope>
    <source>
        <strain evidence="2 3">CBS 962.96</strain>
    </source>
</reference>
<evidence type="ECO:0000313" key="2">
    <source>
        <dbReference type="EMBL" id="THU98175.1"/>
    </source>
</evidence>
<accession>A0A4V4HGB7</accession>
<feature type="region of interest" description="Disordered" evidence="1">
    <location>
        <begin position="170"/>
        <end position="202"/>
    </location>
</feature>
<dbReference type="OrthoDB" id="3060725at2759"/>
<name>A0A4V4HGB7_DENBC</name>
<dbReference type="Proteomes" id="UP000297245">
    <property type="component" value="Unassembled WGS sequence"/>
</dbReference>
<proteinExistence type="predicted"/>
<feature type="compositionally biased region" description="Low complexity" evidence="1">
    <location>
        <begin position="188"/>
        <end position="202"/>
    </location>
</feature>
<sequence>MSDAACDSDTVPYWVRRSAPGGVYDQMLQWGLGTGTDSLGGLEPGVSIVLGNHFGGHQKYVRPDQSPIYVHLIGEFAAGTKVHPTGNHSFPTGNFEPIRDNNRVKLNWTIKCLEGAPERIRDVFYNQVTTLNNATVSEEANMRKHWITRVLSDNDMDLIHFTTANIFQTAQAKPSSPDKRMQKRPLNSPASPGSDDSSSTLSSCDQEELLAKKVGDAYPASAMPGYGGNWFQTSSACRVVQLDITDPSSTLLPPWEWYKWIVEGTLVYLTAEMYIYEYDGRKYHSLSMKSMQVLDKGDLLPVKPVPRVMESASTSRARLNEQANVAVPAVSPGRIKFSAGYVPKGKQRADAATADADGSSKTAKRRLSPEVQELEVSRTKRNRSSK</sequence>
<feature type="region of interest" description="Disordered" evidence="1">
    <location>
        <begin position="341"/>
        <end position="386"/>
    </location>
</feature>
<organism evidence="2 3">
    <name type="scientific">Dendrothele bispora (strain CBS 962.96)</name>
    <dbReference type="NCBI Taxonomy" id="1314807"/>
    <lineage>
        <taxon>Eukaryota</taxon>
        <taxon>Fungi</taxon>
        <taxon>Dikarya</taxon>
        <taxon>Basidiomycota</taxon>
        <taxon>Agaricomycotina</taxon>
        <taxon>Agaricomycetes</taxon>
        <taxon>Agaricomycetidae</taxon>
        <taxon>Agaricales</taxon>
        <taxon>Agaricales incertae sedis</taxon>
        <taxon>Dendrothele</taxon>
    </lineage>
</organism>
<protein>
    <submittedName>
        <fullName evidence="2">Uncharacterized protein</fullName>
    </submittedName>
</protein>
<dbReference type="EMBL" id="ML179141">
    <property type="protein sequence ID" value="THU98175.1"/>
    <property type="molecule type" value="Genomic_DNA"/>
</dbReference>
<dbReference type="AlphaFoldDB" id="A0A4V4HGB7"/>
<evidence type="ECO:0000313" key="3">
    <source>
        <dbReference type="Proteomes" id="UP000297245"/>
    </source>
</evidence>
<keyword evidence="3" id="KW-1185">Reference proteome</keyword>
<evidence type="ECO:0000256" key="1">
    <source>
        <dbReference type="SAM" id="MobiDB-lite"/>
    </source>
</evidence>
<gene>
    <name evidence="2" type="ORF">K435DRAFT_795917</name>
</gene>